<feature type="binding site" evidence="17">
    <location>
        <position position="146"/>
    </location>
    <ligand>
        <name>Mg(2+)</name>
        <dbReference type="ChEBI" id="CHEBI:18420"/>
    </ligand>
</feature>
<dbReference type="InterPro" id="IPR036388">
    <property type="entry name" value="WH-like_DNA-bd_sf"/>
</dbReference>
<dbReference type="Gene3D" id="1.10.10.10">
    <property type="entry name" value="Winged helix-like DNA-binding domain superfamily/Winged helix DNA-binding domain"/>
    <property type="match status" value="1"/>
</dbReference>
<evidence type="ECO:0000256" key="7">
    <source>
        <dbReference type="ARBA" id="ARBA00022643"/>
    </source>
</evidence>
<proteinExistence type="inferred from homology"/>
<evidence type="ECO:0000256" key="4">
    <source>
        <dbReference type="ARBA" id="ARBA00011987"/>
    </source>
</evidence>
<keyword evidence="7 17" id="KW-0288">FMN</keyword>
<evidence type="ECO:0000256" key="5">
    <source>
        <dbReference type="ARBA" id="ARBA00017394"/>
    </source>
</evidence>
<accession>A0A2H4Q2Z4</accession>
<comment type="similarity">
    <text evidence="3 17">Belongs to the archaeal riboflavin kinase family.</text>
</comment>
<evidence type="ECO:0000259" key="18">
    <source>
        <dbReference type="Pfam" id="PF01982"/>
    </source>
</evidence>
<dbReference type="InterPro" id="IPR023470">
    <property type="entry name" value="Riboflavin_kinase_archaeal"/>
</dbReference>
<dbReference type="InterPro" id="IPR039063">
    <property type="entry name" value="RibK_CTP-dep"/>
</dbReference>
<evidence type="ECO:0000256" key="12">
    <source>
        <dbReference type="ARBA" id="ARBA00022842"/>
    </source>
</evidence>
<keyword evidence="9 17" id="KW-0479">Metal-binding</keyword>
<dbReference type="AlphaFoldDB" id="A0A1H6QX73"/>
<dbReference type="InterPro" id="IPR036390">
    <property type="entry name" value="WH_DNA-bd_sf"/>
</dbReference>
<dbReference type="SUPFAM" id="SSF82114">
    <property type="entry name" value="Riboflavin kinase-like"/>
    <property type="match status" value="1"/>
</dbReference>
<dbReference type="Proteomes" id="UP000198888">
    <property type="component" value="Unassembled WGS sequence"/>
</dbReference>
<evidence type="ECO:0000256" key="11">
    <source>
        <dbReference type="ARBA" id="ARBA00022777"/>
    </source>
</evidence>
<dbReference type="STRING" id="1073996.SAMN05444271_1015"/>
<evidence type="ECO:0000256" key="15">
    <source>
        <dbReference type="ARBA" id="ARBA00033116"/>
    </source>
</evidence>
<dbReference type="UniPathway" id="UPA00276">
    <property type="reaction ID" value="UER00929"/>
</dbReference>
<evidence type="ECO:0000256" key="1">
    <source>
        <dbReference type="ARBA" id="ARBA00003072"/>
    </source>
</evidence>
<comment type="cofactor">
    <cofactor evidence="17">
        <name>Mg(2+)</name>
        <dbReference type="ChEBI" id="CHEBI:18420"/>
    </cofactor>
    <text evidence="17">Binds 1 Mg(2+) ion per subunit.</text>
</comment>
<dbReference type="PANTHER" id="PTHR40706">
    <property type="entry name" value="RIBOFLAVIN KINASE"/>
    <property type="match status" value="1"/>
</dbReference>
<dbReference type="GO" id="GO:0000166">
    <property type="term" value="F:nucleotide binding"/>
    <property type="evidence" value="ECO:0007669"/>
    <property type="project" value="UniProtKB-UniRule"/>
</dbReference>
<comment type="pathway">
    <text evidence="2 17">Cofactor biosynthesis; FMN biosynthesis; FMN from riboflavin (CTP route): step 1/1.</text>
</comment>
<dbReference type="GO" id="GO:0009398">
    <property type="term" value="P:FMN biosynthetic process"/>
    <property type="evidence" value="ECO:0007669"/>
    <property type="project" value="UniProtKB-UniRule"/>
</dbReference>
<dbReference type="GO" id="GO:0008531">
    <property type="term" value="F:riboflavin kinase activity"/>
    <property type="evidence" value="ECO:0007669"/>
    <property type="project" value="InterPro"/>
</dbReference>
<dbReference type="InterPro" id="IPR023465">
    <property type="entry name" value="Riboflavin_kinase_dom_sf"/>
</dbReference>
<evidence type="ECO:0000256" key="2">
    <source>
        <dbReference type="ARBA" id="ARBA00005219"/>
    </source>
</evidence>
<feature type="binding site" evidence="17">
    <location>
        <position position="208"/>
    </location>
    <ligand>
        <name>FMN</name>
        <dbReference type="ChEBI" id="CHEBI:58210"/>
    </ligand>
</feature>
<evidence type="ECO:0000256" key="16">
    <source>
        <dbReference type="ARBA" id="ARBA00047857"/>
    </source>
</evidence>
<keyword evidence="6 17" id="KW-0285">Flavoprotein</keyword>
<dbReference type="EC" id="2.7.1.161" evidence="4 17"/>
<evidence type="ECO:0000256" key="3">
    <source>
        <dbReference type="ARBA" id="ARBA00006428"/>
    </source>
</evidence>
<keyword evidence="20" id="KW-1185">Reference proteome</keyword>
<evidence type="ECO:0000313" key="19">
    <source>
        <dbReference type="EMBL" id="SEI46666.1"/>
    </source>
</evidence>
<evidence type="ECO:0000256" key="13">
    <source>
        <dbReference type="ARBA" id="ARBA00029789"/>
    </source>
</evidence>
<keyword evidence="12 17" id="KW-0460">Magnesium</keyword>
<evidence type="ECO:0000256" key="17">
    <source>
        <dbReference type="HAMAP-Rule" id="MF_01285"/>
    </source>
</evidence>
<evidence type="ECO:0000256" key="8">
    <source>
        <dbReference type="ARBA" id="ARBA00022679"/>
    </source>
</evidence>
<feature type="binding site" evidence="17">
    <location>
        <position position="216"/>
    </location>
    <ligand>
        <name>FMN</name>
        <dbReference type="ChEBI" id="CHEBI:58210"/>
    </ligand>
</feature>
<evidence type="ECO:0000256" key="10">
    <source>
        <dbReference type="ARBA" id="ARBA00022741"/>
    </source>
</evidence>
<evidence type="ECO:0000256" key="6">
    <source>
        <dbReference type="ARBA" id="ARBA00022630"/>
    </source>
</evidence>
<reference evidence="19 20" key="1">
    <citation type="submission" date="2016-10" db="EMBL/GenBank/DDBJ databases">
        <authorList>
            <person name="de Groot N.N."/>
        </authorList>
    </citation>
    <scope>NUCLEOTIDE SEQUENCE [LARGE SCALE GENOMIC DNA]</scope>
    <source>
        <strain evidence="19 20">DSM 22187</strain>
    </source>
</reference>
<dbReference type="HAMAP" id="MF_01285">
    <property type="entry name" value="Riboflavin_kinase"/>
    <property type="match status" value="1"/>
</dbReference>
<evidence type="ECO:0000256" key="9">
    <source>
        <dbReference type="ARBA" id="ARBA00022723"/>
    </source>
</evidence>
<gene>
    <name evidence="17" type="primary">ribK</name>
    <name evidence="19" type="ORF">SAMN05444271_1015</name>
</gene>
<evidence type="ECO:0000313" key="20">
    <source>
        <dbReference type="Proteomes" id="UP000198888"/>
    </source>
</evidence>
<dbReference type="GO" id="GO:0009231">
    <property type="term" value="P:riboflavin biosynthetic process"/>
    <property type="evidence" value="ECO:0007669"/>
    <property type="project" value="InterPro"/>
</dbReference>
<dbReference type="EMBL" id="FNYR01000001">
    <property type="protein sequence ID" value="SEI46666.1"/>
    <property type="molecule type" value="Genomic_DNA"/>
</dbReference>
<dbReference type="PANTHER" id="PTHR40706:SF1">
    <property type="entry name" value="RIBOFLAVIN KINASE"/>
    <property type="match status" value="1"/>
</dbReference>
<name>A0A1H6QX73_9EURY</name>
<accession>A0A1H6QX73</accession>
<sequence length="245" mass="26809">MRGPPLVFGMSESAVTSLGHDELQALKAVGLDGGLSGSVKVSCASLAERLDTSTQTASRRLQQLESSGFLDREIVSDGQWVSVTETGQQALRSEYADYRRLFEEQTGLTLTGTITTGMGEGRHYISLPGYKQQFESRLGYTPFPGTLNVELSEASIRGRADLSAQASVPIDSWEDDERTFGAATCYPARLEANGRQYGPTHVIVPDRTHHDEESLELIAPEKLRDELNLTDDDTLSIHLEEASTE</sequence>
<organism evidence="19 20">
    <name type="scientific">Halohasta litchfieldiae</name>
    <dbReference type="NCBI Taxonomy" id="1073996"/>
    <lineage>
        <taxon>Archaea</taxon>
        <taxon>Methanobacteriati</taxon>
        <taxon>Methanobacteriota</taxon>
        <taxon>Stenosarchaea group</taxon>
        <taxon>Halobacteria</taxon>
        <taxon>Halobacteriales</taxon>
        <taxon>Haloferacaceae</taxon>
        <taxon>Halohasta</taxon>
    </lineage>
</organism>
<feature type="binding site" evidence="17">
    <location>
        <begin position="117"/>
        <end position="122"/>
    </location>
    <ligand>
        <name>CDP</name>
        <dbReference type="ChEBI" id="CHEBI:58069"/>
    </ligand>
</feature>
<keyword evidence="10 17" id="KW-0547">Nucleotide-binding</keyword>
<keyword evidence="11 17" id="KW-0418">Kinase</keyword>
<keyword evidence="8 17" id="KW-0808">Transferase</keyword>
<comment type="function">
    <text evidence="1 17">Catalyzes the CTP-dependent phosphorylation of riboflavin (vitamin B2) to form flavin mononucleotide (FMN).</text>
</comment>
<protein>
    <recommendedName>
        <fullName evidence="5 17">Riboflavin kinase</fullName>
        <shortName evidence="17">RFK</shortName>
        <ecNumber evidence="4 17">2.7.1.161</ecNumber>
    </recommendedName>
    <alternativeName>
        <fullName evidence="14 17">CTP-dependent riboflavin kinase</fullName>
    </alternativeName>
    <alternativeName>
        <fullName evidence="15 17">CTP:riboflavin 5'-phosphotransferase</fullName>
    </alternativeName>
    <alternativeName>
        <fullName evidence="13 17">Flavokinase</fullName>
    </alternativeName>
</protein>
<dbReference type="KEGG" id="hae:halTADL_1959"/>
<feature type="domain" description="Riboflavin kinase" evidence="18">
    <location>
        <begin position="114"/>
        <end position="238"/>
    </location>
</feature>
<comment type="catalytic activity">
    <reaction evidence="16 17">
        <text>riboflavin + CTP = CDP + FMN + H(+)</text>
        <dbReference type="Rhea" id="RHEA:25021"/>
        <dbReference type="ChEBI" id="CHEBI:15378"/>
        <dbReference type="ChEBI" id="CHEBI:37563"/>
        <dbReference type="ChEBI" id="CHEBI:57986"/>
        <dbReference type="ChEBI" id="CHEBI:58069"/>
        <dbReference type="ChEBI" id="CHEBI:58210"/>
        <dbReference type="EC" id="2.7.1.161"/>
    </reaction>
</comment>
<evidence type="ECO:0000256" key="14">
    <source>
        <dbReference type="ARBA" id="ARBA00030544"/>
    </source>
</evidence>
<dbReference type="InterPro" id="IPR023602">
    <property type="entry name" value="Riboflavin_kinase_CTP-dep"/>
</dbReference>
<dbReference type="SUPFAM" id="SSF46785">
    <property type="entry name" value="Winged helix' DNA-binding domain"/>
    <property type="match status" value="1"/>
</dbReference>
<feature type="binding site" evidence="17">
    <location>
        <position position="148"/>
    </location>
    <ligand>
        <name>Mg(2+)</name>
        <dbReference type="ChEBI" id="CHEBI:18420"/>
    </ligand>
</feature>
<dbReference type="GO" id="GO:0000287">
    <property type="term" value="F:magnesium ion binding"/>
    <property type="evidence" value="ECO:0007669"/>
    <property type="project" value="UniProtKB-UniRule"/>
</dbReference>
<dbReference type="Gene3D" id="2.40.30.30">
    <property type="entry name" value="Riboflavin kinase-like"/>
    <property type="match status" value="1"/>
</dbReference>
<comment type="caution">
    <text evidence="17">Lacks conserved residue(s) required for the propagation of feature annotation.</text>
</comment>
<dbReference type="Pfam" id="PF01982">
    <property type="entry name" value="CTP-dep_RFKase"/>
    <property type="match status" value="1"/>
</dbReference>
<feature type="binding site" evidence="17">
    <location>
        <begin position="221"/>
        <end position="224"/>
    </location>
    <ligand>
        <name>CDP</name>
        <dbReference type="ChEBI" id="CHEBI:58069"/>
    </ligand>
</feature>